<dbReference type="SUPFAM" id="SSF75005">
    <property type="entry name" value="Arabinanase/levansucrase/invertase"/>
    <property type="match status" value="2"/>
</dbReference>
<organism evidence="4 5">
    <name type="scientific">Candidatus Zambryskibacteria bacterium RIFCSPHIGHO2_01_FULL_46_30</name>
    <dbReference type="NCBI Taxonomy" id="1802739"/>
    <lineage>
        <taxon>Bacteria</taxon>
        <taxon>Candidatus Zambryskiibacteriota</taxon>
    </lineage>
</organism>
<dbReference type="Proteomes" id="UP000177746">
    <property type="component" value="Unassembled WGS sequence"/>
</dbReference>
<dbReference type="Gene3D" id="2.115.10.20">
    <property type="entry name" value="Glycosyl hydrolase domain, family 43"/>
    <property type="match status" value="2"/>
</dbReference>
<evidence type="ECO:0000313" key="5">
    <source>
        <dbReference type="Proteomes" id="UP000177746"/>
    </source>
</evidence>
<dbReference type="GO" id="GO:0016757">
    <property type="term" value="F:glycosyltransferase activity"/>
    <property type="evidence" value="ECO:0007669"/>
    <property type="project" value="UniProtKB-KW"/>
</dbReference>
<comment type="similarity">
    <text evidence="3">Belongs to the glycosyl hydrolase 130 family.</text>
</comment>
<proteinExistence type="inferred from homology"/>
<dbReference type="PANTHER" id="PTHR34106:SF5">
    <property type="entry name" value="GLYCOSIDASE"/>
    <property type="match status" value="1"/>
</dbReference>
<comment type="caution">
    <text evidence="4">The sequence shown here is derived from an EMBL/GenBank/DDBJ whole genome shotgun (WGS) entry which is preliminary data.</text>
</comment>
<evidence type="ECO:0008006" key="6">
    <source>
        <dbReference type="Google" id="ProtNLM"/>
    </source>
</evidence>
<sequence>MFVIKRTEDNPILVPTRDHHWEASATFNMSPVKRGRSIYGLYRAISSKDSLRTPDQISTIGIAKSSDGLHFEDRRQFIKPSEGWERFGCEDPRVTFFEGRYYIFYTALSMYPFRAEGIKVAVAVTRDLKSVNERHLVTPFNAKAMTLFPERIDGKVTAIFSAHTDSPPAKMAIVQTKSVNDLWSPAFWEKWHGEIDKHVVDPRRTPQDHVEVGAAPIKTKHGWLLIYSHIEHYFSSENARPQFGIEAVLLDLKDPRKIIGRTRGPFLVPEEPYELSGHVPNIVFPSGALLEDETLTIYYGASDTTTCSARVNVSDLVSTISVATGSRYRFQRFEGNPIITPDRNHSWESKATFNPAAVQLGGRIHILYRALSNDNTSTIGYAASVDGVKITERLSEPVYVPREDFETKKIEGVNSGCEDPRISKIGRDLYMCYTAYDGVGPPRVAVTSIREKDFLSRRWSWSKAELITPKGIDDKDACIFPEKIGGKYLIFHRIGTDICA</sequence>
<dbReference type="Pfam" id="PF04041">
    <property type="entry name" value="Glyco_hydro_130"/>
    <property type="match status" value="1"/>
</dbReference>
<dbReference type="AlphaFoldDB" id="A0A1G2T557"/>
<keyword evidence="1" id="KW-0328">Glycosyltransferase</keyword>
<name>A0A1G2T557_9BACT</name>
<dbReference type="PANTHER" id="PTHR34106">
    <property type="entry name" value="GLYCOSIDASE"/>
    <property type="match status" value="1"/>
</dbReference>
<dbReference type="InterPro" id="IPR007184">
    <property type="entry name" value="Mannoside_phosphorylase"/>
</dbReference>
<dbReference type="EMBL" id="MHVI01000007">
    <property type="protein sequence ID" value="OHA92426.1"/>
    <property type="molecule type" value="Genomic_DNA"/>
</dbReference>
<evidence type="ECO:0000256" key="2">
    <source>
        <dbReference type="ARBA" id="ARBA00022679"/>
    </source>
</evidence>
<protein>
    <recommendedName>
        <fullName evidence="6">Glycosidase</fullName>
    </recommendedName>
</protein>
<accession>A0A1G2T557</accession>
<dbReference type="CDD" id="cd18611">
    <property type="entry name" value="GH130"/>
    <property type="match status" value="1"/>
</dbReference>
<keyword evidence="2" id="KW-0808">Transferase</keyword>
<feature type="non-terminal residue" evidence="4">
    <location>
        <position position="500"/>
    </location>
</feature>
<gene>
    <name evidence="4" type="ORF">A2665_00310</name>
</gene>
<evidence type="ECO:0000256" key="1">
    <source>
        <dbReference type="ARBA" id="ARBA00022676"/>
    </source>
</evidence>
<reference evidence="4 5" key="1">
    <citation type="journal article" date="2016" name="Nat. Commun.">
        <title>Thousands of microbial genomes shed light on interconnected biogeochemical processes in an aquifer system.</title>
        <authorList>
            <person name="Anantharaman K."/>
            <person name="Brown C.T."/>
            <person name="Hug L.A."/>
            <person name="Sharon I."/>
            <person name="Castelle C.J."/>
            <person name="Probst A.J."/>
            <person name="Thomas B.C."/>
            <person name="Singh A."/>
            <person name="Wilkins M.J."/>
            <person name="Karaoz U."/>
            <person name="Brodie E.L."/>
            <person name="Williams K.H."/>
            <person name="Hubbard S.S."/>
            <person name="Banfield J.F."/>
        </authorList>
    </citation>
    <scope>NUCLEOTIDE SEQUENCE [LARGE SCALE GENOMIC DNA]</scope>
</reference>
<evidence type="ECO:0000256" key="3">
    <source>
        <dbReference type="ARBA" id="ARBA00024356"/>
    </source>
</evidence>
<dbReference type="InterPro" id="IPR023296">
    <property type="entry name" value="Glyco_hydro_beta-prop_sf"/>
</dbReference>
<evidence type="ECO:0000313" key="4">
    <source>
        <dbReference type="EMBL" id="OHA92426.1"/>
    </source>
</evidence>